<proteinExistence type="predicted"/>
<feature type="compositionally biased region" description="Polar residues" evidence="4">
    <location>
        <begin position="171"/>
        <end position="182"/>
    </location>
</feature>
<feature type="region of interest" description="Disordered" evidence="4">
    <location>
        <begin position="288"/>
        <end position="309"/>
    </location>
</feature>
<accession>A0A9W8CIN1</accession>
<feature type="region of interest" description="Disordered" evidence="4">
    <location>
        <begin position="1648"/>
        <end position="1671"/>
    </location>
</feature>
<feature type="region of interest" description="Disordered" evidence="4">
    <location>
        <begin position="1467"/>
        <end position="1494"/>
    </location>
</feature>
<evidence type="ECO:0000313" key="6">
    <source>
        <dbReference type="EMBL" id="KAJ1645473.1"/>
    </source>
</evidence>
<feature type="region of interest" description="Disordered" evidence="4">
    <location>
        <begin position="162"/>
        <end position="204"/>
    </location>
</feature>
<feature type="region of interest" description="Disordered" evidence="4">
    <location>
        <begin position="1143"/>
        <end position="1168"/>
    </location>
</feature>
<feature type="compositionally biased region" description="Low complexity" evidence="4">
    <location>
        <begin position="1367"/>
        <end position="1382"/>
    </location>
</feature>
<evidence type="ECO:0000256" key="4">
    <source>
        <dbReference type="SAM" id="MobiDB-lite"/>
    </source>
</evidence>
<feature type="compositionally biased region" description="Polar residues" evidence="4">
    <location>
        <begin position="1294"/>
        <end position="1309"/>
    </location>
</feature>
<dbReference type="GO" id="GO:0008017">
    <property type="term" value="F:microtubule binding"/>
    <property type="evidence" value="ECO:0007669"/>
    <property type="project" value="InterPro"/>
</dbReference>
<feature type="region of interest" description="Disordered" evidence="4">
    <location>
        <begin position="1289"/>
        <end position="1324"/>
    </location>
</feature>
<feature type="region of interest" description="Disordered" evidence="4">
    <location>
        <begin position="1053"/>
        <end position="1099"/>
    </location>
</feature>
<dbReference type="EMBL" id="JANBOH010000104">
    <property type="protein sequence ID" value="KAJ1645473.1"/>
    <property type="molecule type" value="Genomic_DNA"/>
</dbReference>
<feature type="compositionally biased region" description="Polar residues" evidence="4">
    <location>
        <begin position="1149"/>
        <end position="1168"/>
    </location>
</feature>
<keyword evidence="7" id="KW-1185">Reference proteome</keyword>
<comment type="subcellular location">
    <subcellularLocation>
        <location evidence="1">Cytoplasm</location>
    </subcellularLocation>
</comment>
<comment type="caution">
    <text evidence="6">The sequence shown here is derived from an EMBL/GenBank/DDBJ whole genome shotgun (WGS) entry which is preliminary data.</text>
</comment>
<feature type="region of interest" description="Disordered" evidence="4">
    <location>
        <begin position="896"/>
        <end position="926"/>
    </location>
</feature>
<name>A0A9W8CIN1_9FUNG</name>
<dbReference type="GO" id="GO:0005737">
    <property type="term" value="C:cytoplasm"/>
    <property type="evidence" value="ECO:0007669"/>
    <property type="project" value="UniProtKB-SubCell"/>
</dbReference>
<feature type="region of interest" description="Disordered" evidence="4">
    <location>
        <begin position="1367"/>
        <end position="1386"/>
    </location>
</feature>
<dbReference type="Pfam" id="PF06657">
    <property type="entry name" value="Cep57_MT_bd"/>
    <property type="match status" value="1"/>
</dbReference>
<feature type="compositionally biased region" description="Polar residues" evidence="4">
    <location>
        <begin position="1086"/>
        <end position="1097"/>
    </location>
</feature>
<feature type="coiled-coil region" evidence="3">
    <location>
        <begin position="1829"/>
        <end position="1856"/>
    </location>
</feature>
<feature type="compositionally biased region" description="Acidic residues" evidence="4">
    <location>
        <begin position="1007"/>
        <end position="1020"/>
    </location>
</feature>
<feature type="compositionally biased region" description="Low complexity" evidence="4">
    <location>
        <begin position="1802"/>
        <end position="1811"/>
    </location>
</feature>
<sequence>MPSVQKADTTMYHSFDEVEADWNEPLTEDLSEFQFDEENTQDLDTRDMVLIDEDVSLDVNGVKGVAQKNGDKRRTTTVSSAPLNVTGDRDILDTADISSFSLEENLETMEFSTKSAALINGQNTREPTETDAVLSKQYDDNNEEDTTSDSFLDYANGITNAQDRYTRRQPRQQAMKSFLSDSQQQQKQQTASVHRLPRRPESYHDFVYDGPSASEEASRLPVFESPMATDRVEASPDVRLARLVARYAGEPPNNGGNPAYENSEALSDKLPEIADTPEVNTMVTSGGQYSAVSSSPTSSRIPVTEDTPRSAAAAARTVDPSIVERTKNALQQRMALVDSDGEIDDKGAEQENNGSQQYTELRRRFLAGPSAANANQRSAPVIGGNNGGAFAQMSAYSLQNQSVESLEHPNMGSQGTHSPDRSILSMMDISKDMQDFYSGALSNSKIMMEADQFNPFDNDADSDGRFGAGMINSFGDSINGDGIQSLNTQFDRLGAAKRETFGHSGAFDENEMFTPVDDADEMFGNRANSSNQTWSDIVRDHEQVFSDLLDSLDSKDLEDEEEEEFDPNKPPESLFASSSSIVAEISRRRGVAAKHHRSRKFSTWDGREATQDAMRVQEERFSANQPNPIEMLEKANSLGMSDNETEISGILPESEYSPVVNKPAAGVRSPQKNRKPTFRGRSNTGLTLGIAGNRNMQGGLAGYPVGPQTAPMNGGYGHRYAGYGNDEVQYKSRDAPPPTTPTTFISRDTRHGPSTRVLHQVPPFDLKDLPYPENHATSSKARIKTPSPKEKQNHHQNSLGFARNKRPVGPRALDNSRRAPPPPLSITQEEEANKLNKQAAFDFALAAPKDTGNVYASDDDTHGLGSLLQDTLSMSDVSRASRTPNSHFQALNRILGTPRGSQPQQLIGSPVRAARDRGSSRSSVLESTKTNYMPFQEPTVDISRLPHYRSIGLQSTANNGGGENKSALDAEQLDSWSQPQHHYQQMKGQVDGRVAMVSERALFDQMGYEDSEDEDEDEEIVGTVRYDSPTPSGGSLASLSISDIAMDSFAERMPARSRHRRGSTVASAAHSNSPKPRNSRNNSHSQTSAGQSKNEASGPTLRDIYDLLKKTVSNLDSQQNHSRAHSQLHASVLDGLQEMAETMSRDHLNSPSPTRPSNQPTDTFGGTLRSHITSVTNQASSIGEHVPRQLRTGYAAADGGFDEDLDVDAYQSYPALRPSAPTPRRGQIFSRFVSNLDESSVDEPPLATENPEIQRIRSETGHSRTRQYLQRYVSDSVVENYNPSVLQPAMRQQRPPTFSLSSAVNNAGQQKDEEQQEKLVPPASGPAEALEDLVRMLGQSGGLKEDSIPAPLAEKLLELVATLAKASAKSPSSSLPASASTAVQTENNAADGQIRAELLRLQKDILNKFDECRTEVDVLRNEVRQGSTVASFQSRESQQQQQQQQQKVGAAFDASVNPMDSVSMVEARRRHGDVGGRRVARSPLPGAESDVRPLHEMPNTARNQRRHMVQWLNSNQDASRHLPASPLALRDSLHSADDALFNSDDDCGYLPETAVADNGIDQGIDKTRQMGDDEEEDALSDTSTTVPEYVPRMAVRSPLDPAMINPASIPSRRQQQKMRAQNAARESLGAWTSSVDKDLLGARETLDSLRQRNSGSHNPQENKVDSSDEYDGFGGAMYSQAMARQLADTLAELQRVHRSHFHSLGTKSEAICCPVCASLEAQNHDPYLFGKHAMAYKSMSTRQLQGLLNAYVAAMEDEFSSRPKNKKKLSDRDTFGLSLKMDKSLPAYHSFTPTRHGKRGAQQQQQQQQQQRKLSGASSKAESDAQADIQATRVVIELLREELDALSRRYHRMVSEYHRLNPSNVSDQRKRRHMARELKDLVDLLDVKGEQIAVLAGLHQQSTAQSEILSGSKAEAIKKKRLPDGMRRRVFWDAGFDRDDVFDEKAESPSSAERAYRSARELQQALGDLY</sequence>
<keyword evidence="3" id="KW-0175">Coiled coil</keyword>
<feature type="region of interest" description="Disordered" evidence="4">
    <location>
        <begin position="728"/>
        <end position="825"/>
    </location>
</feature>
<evidence type="ECO:0000256" key="2">
    <source>
        <dbReference type="ARBA" id="ARBA00022490"/>
    </source>
</evidence>
<feature type="region of interest" description="Disordered" evidence="4">
    <location>
        <begin position="662"/>
        <end position="686"/>
    </location>
</feature>
<protein>
    <recommendedName>
        <fullName evidence="5">Cep57 centrosome microtubule-binding domain-containing protein</fullName>
    </recommendedName>
</protein>
<evidence type="ECO:0000256" key="3">
    <source>
        <dbReference type="SAM" id="Coils"/>
    </source>
</evidence>
<feature type="compositionally biased region" description="Polar residues" evidence="4">
    <location>
        <begin position="1029"/>
        <end position="1039"/>
    </location>
</feature>
<dbReference type="Proteomes" id="UP001145021">
    <property type="component" value="Unassembled WGS sequence"/>
</dbReference>
<dbReference type="InterPro" id="IPR024957">
    <property type="entry name" value="Cep57_MT-bd_dom"/>
</dbReference>
<feature type="compositionally biased region" description="Polar residues" evidence="4">
    <location>
        <begin position="288"/>
        <end position="301"/>
    </location>
</feature>
<feature type="region of interest" description="Disordered" evidence="4">
    <location>
        <begin position="1594"/>
        <end position="1629"/>
    </location>
</feature>
<feature type="domain" description="Cep57 centrosome microtubule-binding" evidence="5">
    <location>
        <begin position="1834"/>
        <end position="1895"/>
    </location>
</feature>
<feature type="compositionally biased region" description="Low complexity" evidence="4">
    <location>
        <begin position="1070"/>
        <end position="1085"/>
    </location>
</feature>
<evidence type="ECO:0000313" key="7">
    <source>
        <dbReference type="Proteomes" id="UP001145021"/>
    </source>
</evidence>
<feature type="region of interest" description="Disordered" evidence="4">
    <location>
        <begin position="1786"/>
        <end position="1826"/>
    </location>
</feature>
<evidence type="ECO:0000256" key="1">
    <source>
        <dbReference type="ARBA" id="ARBA00004496"/>
    </source>
</evidence>
<keyword evidence="2" id="KW-0963">Cytoplasm</keyword>
<reference evidence="6" key="1">
    <citation type="submission" date="2022-07" db="EMBL/GenBank/DDBJ databases">
        <title>Phylogenomic reconstructions and comparative analyses of Kickxellomycotina fungi.</title>
        <authorList>
            <person name="Reynolds N.K."/>
            <person name="Stajich J.E."/>
            <person name="Barry K."/>
            <person name="Grigoriev I.V."/>
            <person name="Crous P."/>
            <person name="Smith M.E."/>
        </authorList>
    </citation>
    <scope>NUCLEOTIDE SEQUENCE</scope>
    <source>
        <strain evidence="6">NBRC 105413</strain>
    </source>
</reference>
<evidence type="ECO:0000259" key="5">
    <source>
        <dbReference type="Pfam" id="PF06657"/>
    </source>
</evidence>
<gene>
    <name evidence="6" type="ORF">LPJ64_002942</name>
</gene>
<feature type="region of interest" description="Disordered" evidence="4">
    <location>
        <begin position="1006"/>
        <end position="1039"/>
    </location>
</feature>
<organism evidence="6 7">
    <name type="scientific">Coemansia asiatica</name>
    <dbReference type="NCBI Taxonomy" id="1052880"/>
    <lineage>
        <taxon>Eukaryota</taxon>
        <taxon>Fungi</taxon>
        <taxon>Fungi incertae sedis</taxon>
        <taxon>Zoopagomycota</taxon>
        <taxon>Kickxellomycotina</taxon>
        <taxon>Kickxellomycetes</taxon>
        <taxon>Kickxellales</taxon>
        <taxon>Kickxellaceae</taxon>
        <taxon>Coemansia</taxon>
    </lineage>
</organism>